<protein>
    <submittedName>
        <fullName evidence="2">Uncharacterized protein</fullName>
    </submittedName>
</protein>
<evidence type="ECO:0000256" key="1">
    <source>
        <dbReference type="SAM" id="MobiDB-lite"/>
    </source>
</evidence>
<feature type="region of interest" description="Disordered" evidence="1">
    <location>
        <begin position="423"/>
        <end position="456"/>
    </location>
</feature>
<dbReference type="EMBL" id="BROQ01000012">
    <property type="protein sequence ID" value="GKZ18557.1"/>
    <property type="molecule type" value="Genomic_DNA"/>
</dbReference>
<sequence>MFQVSNCGNYLLVASSRTVFVYRLLTKGAGDNGAGVAFMTEINCPIEVLAASIDASTPTLVVALLLRNRQAMVCDLIPARVQCSYGLRRTKYARKVASQHFFDNVCSQDDPPRSVSICPGRRCVAFGSFSCLELRRYDPQINRGSRFQIPVWQPPEFLHFLPRRPESPGMYRILSSLANNKLPGCRCTYWTSEGKRCVFHRSPWGSGWDIEPRWSCNCRAIPISDGVHVLLVGAYGKLYLMKGDTGTDRGFFDVITFEHPVGLRKNRGSGSAPNVFAAGSDLTWGLRVVAAYDGTIVLYSVPLDVLNAICEGPVGVGDLGVGNFLLAKGYFFDRQESQEHRGLLVQNEDKDWGFIPSGDITESRLDPRTVYGKKIGQVDGVVELAVQSSNHSVRVWAFSDSGQTSVIDLDTFTSASRPAADIPCQVTIGSDGDIESADSADKRTSQSSLNPTRKRKHYYSPAEFGGQRSRARWLHDLITEEVEPSLLFQLEEKALRMTRRMSRSMHTTFFDLEIPESVSPGQELCRTVN</sequence>
<dbReference type="Proteomes" id="UP001143548">
    <property type="component" value="Unassembled WGS sequence"/>
</dbReference>
<dbReference type="AlphaFoldDB" id="A0A9W5YK57"/>
<accession>A0A9W5YK57</accession>
<reference evidence="2" key="1">
    <citation type="submission" date="2022-07" db="EMBL/GenBank/DDBJ databases">
        <title>Taxonomy of Aspergillus series Nigri: significant species reduction supported by multi-species coalescent approaches.</title>
        <authorList>
            <person name="Bian C."/>
            <person name="Kusuya Y."/>
            <person name="Sklenar F."/>
            <person name="D'hooge E."/>
            <person name="Yaguchi T."/>
            <person name="Takahashi H."/>
            <person name="Hubka V."/>
        </authorList>
    </citation>
    <scope>NUCLEOTIDE SEQUENCE</scope>
    <source>
        <strain evidence="2">CBS 733.88</strain>
    </source>
</reference>
<gene>
    <name evidence="2" type="ORF">AbraCBS73388_001483</name>
</gene>
<comment type="caution">
    <text evidence="2">The sequence shown here is derived from an EMBL/GenBank/DDBJ whole genome shotgun (WGS) entry which is preliminary data.</text>
</comment>
<name>A0A9W5YK57_9EURO</name>
<organism evidence="2 3">
    <name type="scientific">Aspergillus brasiliensis</name>
    <dbReference type="NCBI Taxonomy" id="319629"/>
    <lineage>
        <taxon>Eukaryota</taxon>
        <taxon>Fungi</taxon>
        <taxon>Dikarya</taxon>
        <taxon>Ascomycota</taxon>
        <taxon>Pezizomycotina</taxon>
        <taxon>Eurotiomycetes</taxon>
        <taxon>Eurotiomycetidae</taxon>
        <taxon>Eurotiales</taxon>
        <taxon>Aspergillaceae</taxon>
        <taxon>Aspergillus</taxon>
        <taxon>Aspergillus subgen. Circumdati</taxon>
    </lineage>
</organism>
<evidence type="ECO:0000313" key="2">
    <source>
        <dbReference type="EMBL" id="GKZ18557.1"/>
    </source>
</evidence>
<proteinExistence type="predicted"/>
<evidence type="ECO:0000313" key="3">
    <source>
        <dbReference type="Proteomes" id="UP001143548"/>
    </source>
</evidence>
<dbReference type="SUPFAM" id="SSF82171">
    <property type="entry name" value="DPP6 N-terminal domain-like"/>
    <property type="match status" value="1"/>
</dbReference>